<feature type="transmembrane region" description="Helical" evidence="1">
    <location>
        <begin position="172"/>
        <end position="198"/>
    </location>
</feature>
<feature type="transmembrane region" description="Helical" evidence="1">
    <location>
        <begin position="103"/>
        <end position="123"/>
    </location>
</feature>
<dbReference type="PATRIC" id="fig|400772.4.peg.2383"/>
<feature type="transmembrane region" description="Helical" evidence="1">
    <location>
        <begin position="233"/>
        <end position="249"/>
    </location>
</feature>
<proteinExistence type="predicted"/>
<evidence type="ECO:0000256" key="1">
    <source>
        <dbReference type="SAM" id="Phobius"/>
    </source>
</evidence>
<feature type="transmembrane region" description="Helical" evidence="1">
    <location>
        <begin position="51"/>
        <end position="69"/>
    </location>
</feature>
<protein>
    <submittedName>
        <fullName evidence="2">Uncharacterized protein</fullName>
    </submittedName>
</protein>
<dbReference type="RefSeq" id="WP_045248272.1">
    <property type="nucleotide sequence ID" value="NZ_JYIY01000078.1"/>
</dbReference>
<keyword evidence="1" id="KW-0812">Transmembrane</keyword>
<keyword evidence="1" id="KW-1133">Transmembrane helix</keyword>
<feature type="transmembrane region" description="Helical" evidence="1">
    <location>
        <begin position="81"/>
        <end position="97"/>
    </location>
</feature>
<keyword evidence="3" id="KW-1185">Reference proteome</keyword>
<evidence type="ECO:0000313" key="2">
    <source>
        <dbReference type="EMBL" id="KJL35612.1"/>
    </source>
</evidence>
<feature type="transmembrane region" description="Helical" evidence="1">
    <location>
        <begin position="261"/>
        <end position="280"/>
    </location>
</feature>
<name>A0A0F0LQW6_9MICO</name>
<reference evidence="2 3" key="1">
    <citation type="submission" date="2015-02" db="EMBL/GenBank/DDBJ databases">
        <title>Draft genome sequences of ten Microbacterium spp. with emphasis on heavy metal contaminated environments.</title>
        <authorList>
            <person name="Corretto E."/>
        </authorList>
    </citation>
    <scope>NUCLEOTIDE SEQUENCE [LARGE SCALE GENOMIC DNA]</scope>
    <source>
        <strain evidence="2 3">DSM 18659</strain>
    </source>
</reference>
<feature type="transmembrane region" description="Helical" evidence="1">
    <location>
        <begin position="24"/>
        <end position="45"/>
    </location>
</feature>
<feature type="transmembrane region" description="Helical" evidence="1">
    <location>
        <begin position="130"/>
        <end position="152"/>
    </location>
</feature>
<sequence>MAVHSRHPIAAPPAAPLRETTPHLLLRAWCLVALVILVGLPLWASLLGPDVAELLLAASLVATLAIWLFGRGRLAWRRLPWAALAFVVVAATTIALSPDRATLWPAALALASAAVHGLFLASVLTWVELVIALSSAASWVLGAGLALEAWAATVLRGPLEGATGLLVSDGSLWRLGSITGGLGSPDVLAATALTGLIATGALLRARASRRGVRGIVLALQLVMFVHAWSPAGAAAALAVGLVLTTQLLMRTVRRFGGRTPLYAAYAAAAVVLSLIVVVLWPREVTIAPAWSGLWLTAGPVATVLGAAALAGAVWRSWFFGVDRPRWDIRDDRPYSALTLVPTLALTVTLIHSATSPAGLPPSAWALVVAVTFAIKRAPRVTGDAPARGAASEQWRSR</sequence>
<dbReference type="Proteomes" id="UP000033451">
    <property type="component" value="Unassembled WGS sequence"/>
</dbReference>
<organism evidence="2 3">
    <name type="scientific">Microbacterium ginsengisoli</name>
    <dbReference type="NCBI Taxonomy" id="400772"/>
    <lineage>
        <taxon>Bacteria</taxon>
        <taxon>Bacillati</taxon>
        <taxon>Actinomycetota</taxon>
        <taxon>Actinomycetes</taxon>
        <taxon>Micrococcales</taxon>
        <taxon>Microbacteriaceae</taxon>
        <taxon>Microbacterium</taxon>
    </lineage>
</organism>
<evidence type="ECO:0000313" key="3">
    <source>
        <dbReference type="Proteomes" id="UP000033451"/>
    </source>
</evidence>
<dbReference type="AlphaFoldDB" id="A0A0F0LQW6"/>
<dbReference type="STRING" id="400772.RR49_02371"/>
<accession>A0A0F0LQW6</accession>
<dbReference type="EMBL" id="JYIY01000078">
    <property type="protein sequence ID" value="KJL35612.1"/>
    <property type="molecule type" value="Genomic_DNA"/>
</dbReference>
<keyword evidence="1" id="KW-0472">Membrane</keyword>
<gene>
    <name evidence="2" type="ORF">RR49_02371</name>
</gene>
<comment type="caution">
    <text evidence="2">The sequence shown here is derived from an EMBL/GenBank/DDBJ whole genome shotgun (WGS) entry which is preliminary data.</text>
</comment>
<feature type="transmembrane region" description="Helical" evidence="1">
    <location>
        <begin position="292"/>
        <end position="314"/>
    </location>
</feature>